<evidence type="ECO:0000256" key="1">
    <source>
        <dbReference type="ARBA" id="ARBA00004651"/>
    </source>
</evidence>
<keyword evidence="4 7" id="KW-0812">Transmembrane</keyword>
<keyword evidence="5 7" id="KW-1133">Transmembrane helix</keyword>
<sequence length="217" mass="22969">MQHIDLAIFLQFFVGLVALVNPVGIMPVFVSLTNNMSPQDRARTAYVANLAVAIILIVSMLAGQMLLDMFSISLDSFRVAGGLLLLSVAFSMMGGKLGDDKQNKQEQSESISREQVGVVPIAMPLMAGPAAISSTIVYAGRYPEPLSLLGFSITVVIFAVGCWLLFRSAPLIVRMLGQTGINVITRIMGLILAALGIEFIATGLKVLFPGLAAAGVA</sequence>
<evidence type="ECO:0000256" key="3">
    <source>
        <dbReference type="ARBA" id="ARBA00022475"/>
    </source>
</evidence>
<dbReference type="Proteomes" id="UP000838672">
    <property type="component" value="Unassembled WGS sequence"/>
</dbReference>
<feature type="transmembrane region" description="Helical" evidence="7">
    <location>
        <begin position="79"/>
        <end position="97"/>
    </location>
</feature>
<comment type="caution">
    <text evidence="8">The sequence shown here is derived from an EMBL/GenBank/DDBJ whole genome shotgun (WGS) entry which is preliminary data.</text>
</comment>
<evidence type="ECO:0000256" key="4">
    <source>
        <dbReference type="ARBA" id="ARBA00022692"/>
    </source>
</evidence>
<keyword evidence="9" id="KW-1185">Reference proteome</keyword>
<dbReference type="PANTHER" id="PTHR33508">
    <property type="entry name" value="UPF0056 MEMBRANE PROTEIN YHCE"/>
    <property type="match status" value="1"/>
</dbReference>
<evidence type="ECO:0000256" key="2">
    <source>
        <dbReference type="ARBA" id="ARBA00009784"/>
    </source>
</evidence>
<feature type="transmembrane region" description="Helical" evidence="7">
    <location>
        <begin position="118"/>
        <end position="140"/>
    </location>
</feature>
<proteinExistence type="inferred from homology"/>
<dbReference type="NCBIfam" id="TIGR00427">
    <property type="entry name" value="NAAT family transporter"/>
    <property type="match status" value="1"/>
</dbReference>
<dbReference type="EMBL" id="CAKLDI010000001">
    <property type="protein sequence ID" value="CAH0533864.1"/>
    <property type="molecule type" value="Genomic_DNA"/>
</dbReference>
<dbReference type="PANTHER" id="PTHR33508:SF1">
    <property type="entry name" value="UPF0056 MEMBRANE PROTEIN YHCE"/>
    <property type="match status" value="1"/>
</dbReference>
<evidence type="ECO:0000256" key="5">
    <source>
        <dbReference type="ARBA" id="ARBA00022989"/>
    </source>
</evidence>
<organism evidence="8 9">
    <name type="scientific">Vibrio stylophorae</name>
    <dbReference type="NCBI Taxonomy" id="659351"/>
    <lineage>
        <taxon>Bacteria</taxon>
        <taxon>Pseudomonadati</taxon>
        <taxon>Pseudomonadota</taxon>
        <taxon>Gammaproteobacteria</taxon>
        <taxon>Vibrionales</taxon>
        <taxon>Vibrionaceae</taxon>
        <taxon>Vibrio</taxon>
    </lineage>
</organism>
<accession>A0ABM8ZU74</accession>
<feature type="transmembrane region" description="Helical" evidence="7">
    <location>
        <begin position="44"/>
        <end position="67"/>
    </location>
</feature>
<keyword evidence="3" id="KW-1003">Cell membrane</keyword>
<dbReference type="Pfam" id="PF01914">
    <property type="entry name" value="MarC"/>
    <property type="match status" value="1"/>
</dbReference>
<evidence type="ECO:0000313" key="9">
    <source>
        <dbReference type="Proteomes" id="UP000838672"/>
    </source>
</evidence>
<comment type="similarity">
    <text evidence="2 7">Belongs to the UPF0056 (MarC) family.</text>
</comment>
<name>A0ABM8ZU74_9VIBR</name>
<dbReference type="InterPro" id="IPR002771">
    <property type="entry name" value="Multi_antbiot-R_MarC"/>
</dbReference>
<evidence type="ECO:0000313" key="8">
    <source>
        <dbReference type="EMBL" id="CAH0533864.1"/>
    </source>
</evidence>
<protein>
    <recommendedName>
        <fullName evidence="7">UPF0056 membrane protein</fullName>
    </recommendedName>
</protein>
<feature type="transmembrane region" description="Helical" evidence="7">
    <location>
        <begin position="6"/>
        <end position="32"/>
    </location>
</feature>
<gene>
    <name evidence="8" type="ORF">VST7929_01740</name>
</gene>
<comment type="subcellular location">
    <subcellularLocation>
        <location evidence="1 7">Cell membrane</location>
        <topology evidence="1 7">Multi-pass membrane protein</topology>
    </subcellularLocation>
</comment>
<dbReference type="NCBIfam" id="NF008320">
    <property type="entry name" value="PRK11111.1"/>
    <property type="match status" value="1"/>
</dbReference>
<evidence type="ECO:0000256" key="6">
    <source>
        <dbReference type="ARBA" id="ARBA00023136"/>
    </source>
</evidence>
<feature type="transmembrane region" description="Helical" evidence="7">
    <location>
        <begin position="187"/>
        <end position="208"/>
    </location>
</feature>
<reference evidence="8" key="1">
    <citation type="submission" date="2021-11" db="EMBL/GenBank/DDBJ databases">
        <authorList>
            <person name="Rodrigo-Torres L."/>
            <person name="Arahal R. D."/>
            <person name="Lucena T."/>
        </authorList>
    </citation>
    <scope>NUCLEOTIDE SEQUENCE</scope>
    <source>
        <strain evidence="8">CECT 7929</strain>
    </source>
</reference>
<feature type="transmembrane region" description="Helical" evidence="7">
    <location>
        <begin position="146"/>
        <end position="166"/>
    </location>
</feature>
<dbReference type="RefSeq" id="WP_237466280.1">
    <property type="nucleotide sequence ID" value="NZ_CAKLDI010000001.1"/>
</dbReference>
<keyword evidence="6 7" id="KW-0472">Membrane</keyword>
<evidence type="ECO:0000256" key="7">
    <source>
        <dbReference type="RuleBase" id="RU362048"/>
    </source>
</evidence>